<feature type="transmembrane region" description="Helical" evidence="1">
    <location>
        <begin position="31"/>
        <end position="55"/>
    </location>
</feature>
<dbReference type="Proteomes" id="UP001235343">
    <property type="component" value="Unassembled WGS sequence"/>
</dbReference>
<evidence type="ECO:0008006" key="4">
    <source>
        <dbReference type="Google" id="ProtNLM"/>
    </source>
</evidence>
<feature type="transmembrane region" description="Helical" evidence="1">
    <location>
        <begin position="171"/>
        <end position="189"/>
    </location>
</feature>
<organism evidence="2 3">
    <name type="scientific">Aquibacillus rhizosphaerae</name>
    <dbReference type="NCBI Taxonomy" id="3051431"/>
    <lineage>
        <taxon>Bacteria</taxon>
        <taxon>Bacillati</taxon>
        <taxon>Bacillota</taxon>
        <taxon>Bacilli</taxon>
        <taxon>Bacillales</taxon>
        <taxon>Bacillaceae</taxon>
        <taxon>Aquibacillus</taxon>
    </lineage>
</organism>
<keyword evidence="3" id="KW-1185">Reference proteome</keyword>
<feature type="transmembrane region" description="Helical" evidence="1">
    <location>
        <begin position="67"/>
        <end position="84"/>
    </location>
</feature>
<evidence type="ECO:0000256" key="1">
    <source>
        <dbReference type="SAM" id="Phobius"/>
    </source>
</evidence>
<feature type="transmembrane region" description="Helical" evidence="1">
    <location>
        <begin position="195"/>
        <end position="212"/>
    </location>
</feature>
<dbReference type="RefSeq" id="WP_285930091.1">
    <property type="nucleotide sequence ID" value="NZ_JASTZU010000012.1"/>
</dbReference>
<reference evidence="2 3" key="1">
    <citation type="submission" date="2023-06" db="EMBL/GenBank/DDBJ databases">
        <title>Aquibacillus rhizosphaerae LR5S19.</title>
        <authorList>
            <person name="Sun J.-Q."/>
        </authorList>
    </citation>
    <scope>NUCLEOTIDE SEQUENCE [LARGE SCALE GENOMIC DNA]</scope>
    <source>
        <strain evidence="2 3">LR5S19</strain>
    </source>
</reference>
<keyword evidence="1" id="KW-0472">Membrane</keyword>
<evidence type="ECO:0000313" key="2">
    <source>
        <dbReference type="EMBL" id="MDL4839237.1"/>
    </source>
</evidence>
<feature type="transmembrane region" description="Helical" evidence="1">
    <location>
        <begin position="104"/>
        <end position="127"/>
    </location>
</feature>
<proteinExistence type="predicted"/>
<feature type="transmembrane region" description="Helical" evidence="1">
    <location>
        <begin position="147"/>
        <end position="164"/>
    </location>
</feature>
<gene>
    <name evidence="2" type="ORF">QQS35_02010</name>
</gene>
<sequence length="222" mass="24697">MDTFLFSFFTVAYIVLFVLGLLLFRTYHIQSILLLLPVMVGLIYDNGIIAIGRYIGAGTLLEGLNLARFWIHALFTPMLVLYAWKTLEQGEVLWAKQSLGRISAFLLTVSLVLIELFTEVFGLNLVASVEYGVLSYSSNEISNGPPIMVLGVSLVLFIASIIIWRKQKWPWFFVGSLLMIIGSAVGLPIESGAVINFFEVALISSLLCTAYFQNKRGTRKTG</sequence>
<dbReference type="EMBL" id="JASTZU010000012">
    <property type="protein sequence ID" value="MDL4839237.1"/>
    <property type="molecule type" value="Genomic_DNA"/>
</dbReference>
<feature type="transmembrane region" description="Helical" evidence="1">
    <location>
        <begin position="6"/>
        <end position="24"/>
    </location>
</feature>
<protein>
    <recommendedName>
        <fullName evidence="4">Phospholipid phosphatase</fullName>
    </recommendedName>
</protein>
<accession>A0ABT7L0E4</accession>
<keyword evidence="1" id="KW-0812">Transmembrane</keyword>
<evidence type="ECO:0000313" key="3">
    <source>
        <dbReference type="Proteomes" id="UP001235343"/>
    </source>
</evidence>
<keyword evidence="1" id="KW-1133">Transmembrane helix</keyword>
<comment type="caution">
    <text evidence="2">The sequence shown here is derived from an EMBL/GenBank/DDBJ whole genome shotgun (WGS) entry which is preliminary data.</text>
</comment>
<name>A0ABT7L0E4_9BACI</name>